<dbReference type="SUPFAM" id="SSF56112">
    <property type="entry name" value="Protein kinase-like (PK-like)"/>
    <property type="match status" value="1"/>
</dbReference>
<dbReference type="OrthoDB" id="1668230at2759"/>
<keyword evidence="1" id="KW-0812">Transmembrane</keyword>
<dbReference type="GO" id="GO:0005524">
    <property type="term" value="F:ATP binding"/>
    <property type="evidence" value="ECO:0007669"/>
    <property type="project" value="InterPro"/>
</dbReference>
<gene>
    <name evidence="3" type="ORF">CEP54_004331</name>
</gene>
<dbReference type="InterPro" id="IPR011009">
    <property type="entry name" value="Kinase-like_dom_sf"/>
</dbReference>
<name>A0A428QIS8_9HYPO</name>
<accession>A0A428QIS8</accession>
<dbReference type="InterPro" id="IPR052751">
    <property type="entry name" value="Plant_MAPKKK"/>
</dbReference>
<dbReference type="CDD" id="cd00180">
    <property type="entry name" value="PKc"/>
    <property type="match status" value="1"/>
</dbReference>
<dbReference type="GO" id="GO:0007165">
    <property type="term" value="P:signal transduction"/>
    <property type="evidence" value="ECO:0007669"/>
    <property type="project" value="TreeGrafter"/>
</dbReference>
<keyword evidence="1" id="KW-1133">Transmembrane helix</keyword>
<evidence type="ECO:0000259" key="2">
    <source>
        <dbReference type="PROSITE" id="PS50011"/>
    </source>
</evidence>
<dbReference type="EMBL" id="NKCI01000030">
    <property type="protein sequence ID" value="RSL65203.1"/>
    <property type="molecule type" value="Genomic_DNA"/>
</dbReference>
<dbReference type="GO" id="GO:0004672">
    <property type="term" value="F:protein kinase activity"/>
    <property type="evidence" value="ECO:0007669"/>
    <property type="project" value="InterPro"/>
</dbReference>
<dbReference type="AlphaFoldDB" id="A0A428QIS8"/>
<organism evidence="3 4">
    <name type="scientific">Fusarium duplospermum</name>
    <dbReference type="NCBI Taxonomy" id="1325734"/>
    <lineage>
        <taxon>Eukaryota</taxon>
        <taxon>Fungi</taxon>
        <taxon>Dikarya</taxon>
        <taxon>Ascomycota</taxon>
        <taxon>Pezizomycotina</taxon>
        <taxon>Sordariomycetes</taxon>
        <taxon>Hypocreomycetidae</taxon>
        <taxon>Hypocreales</taxon>
        <taxon>Nectriaceae</taxon>
        <taxon>Fusarium</taxon>
        <taxon>Fusarium solani species complex</taxon>
    </lineage>
</organism>
<dbReference type="PROSITE" id="PS50011">
    <property type="entry name" value="PROTEIN_KINASE_DOM"/>
    <property type="match status" value="1"/>
</dbReference>
<comment type="caution">
    <text evidence="3">The sequence shown here is derived from an EMBL/GenBank/DDBJ whole genome shotgun (WGS) entry which is preliminary data.</text>
</comment>
<dbReference type="Gene3D" id="1.10.510.10">
    <property type="entry name" value="Transferase(Phosphotransferase) domain 1"/>
    <property type="match status" value="1"/>
</dbReference>
<keyword evidence="1" id="KW-0472">Membrane</keyword>
<dbReference type="InterPro" id="IPR000719">
    <property type="entry name" value="Prot_kinase_dom"/>
</dbReference>
<dbReference type="Proteomes" id="UP000288168">
    <property type="component" value="Unassembled WGS sequence"/>
</dbReference>
<keyword evidence="4" id="KW-1185">Reference proteome</keyword>
<reference evidence="3 4" key="1">
    <citation type="submission" date="2017-06" db="EMBL/GenBank/DDBJ databases">
        <title>Comparative genomic analysis of Ambrosia Fusariam Clade fungi.</title>
        <authorList>
            <person name="Stajich J.E."/>
            <person name="Carrillo J."/>
            <person name="Kijimoto T."/>
            <person name="Eskalen A."/>
            <person name="O'Donnell K."/>
            <person name="Kasson M."/>
        </authorList>
    </citation>
    <scope>NUCLEOTIDE SEQUENCE [LARGE SCALE GENOMIC DNA]</scope>
    <source>
        <strain evidence="3 4">NRRL62584</strain>
    </source>
</reference>
<feature type="transmembrane region" description="Helical" evidence="1">
    <location>
        <begin position="310"/>
        <end position="330"/>
    </location>
</feature>
<sequence>MCIYSYSPIKYTLCKKPNISDHIERKKTRWDFAFPTMSEDIKKKVICSKPKDALGYCADAEEWKATQGTIGSTSKRGRVKNTKYAVKIPFNNADEYLDREKSAYERLGYHPNIVQFFGETSISSGDGKLRGLLLEYHHLGTLDKMISTASLKTSKSKLSKQVIEAIRHLHSHKVIHGDLGCHNILVKSDENLALADFGGSSVDGSECLQFPPAYYARLEMGQYDSEPSARDDIFALGTILYEINSGQLLWRDLDDSEIQSRFAKRQYPEFIGIPAALRSIITRCWIGRYASVDEVAQDLENSRALLDTSLSRGLVILGLLVTLTVVMSIGTRRRGL</sequence>
<dbReference type="STRING" id="1325734.A0A428QIS8"/>
<dbReference type="PANTHER" id="PTHR48011:SF4">
    <property type="entry name" value="MITOGEN-ACTIVATED PROTEIN KINASE KINASE KINASE 19"/>
    <property type="match status" value="1"/>
</dbReference>
<dbReference type="PANTHER" id="PTHR48011">
    <property type="entry name" value="CCR4-NOT TRANSCRIPTIONAL COMPLEX SUBUNIT CAF120-RELATED"/>
    <property type="match status" value="1"/>
</dbReference>
<protein>
    <recommendedName>
        <fullName evidence="2">Protein kinase domain-containing protein</fullName>
    </recommendedName>
</protein>
<evidence type="ECO:0000313" key="4">
    <source>
        <dbReference type="Proteomes" id="UP000288168"/>
    </source>
</evidence>
<dbReference type="Pfam" id="PF00069">
    <property type="entry name" value="Pkinase"/>
    <property type="match status" value="1"/>
</dbReference>
<proteinExistence type="predicted"/>
<evidence type="ECO:0000313" key="3">
    <source>
        <dbReference type="EMBL" id="RSL65203.1"/>
    </source>
</evidence>
<feature type="domain" description="Protein kinase" evidence="2">
    <location>
        <begin position="48"/>
        <end position="306"/>
    </location>
</feature>
<evidence type="ECO:0000256" key="1">
    <source>
        <dbReference type="SAM" id="Phobius"/>
    </source>
</evidence>